<feature type="domain" description="Outer membrane protein beta-barrel" evidence="3">
    <location>
        <begin position="13"/>
        <end position="204"/>
    </location>
</feature>
<sequence>MKGIRGSIAALAFAPGIALAAQPGFVDGYYIADSKLKLDVPGYGSGHDSGDGFGARLMAPIGKLAFVSAEYQSSNLDDSDIDIDQIRAGLGFMVGDQLRYGALAEYIHFKLDAGGGDSSTPDGYGLHGRLEYAPVPAATLYGQIGYVHLSDHGAADGVEWLVGAAYNFTPAFGAFVDYRSTDIEDNDNVDYTFEDLRLGLRWNFGVMQ</sequence>
<evidence type="ECO:0000313" key="4">
    <source>
        <dbReference type="EMBL" id="NKF21973.1"/>
    </source>
</evidence>
<dbReference type="Gene3D" id="2.40.160.10">
    <property type="entry name" value="Porin"/>
    <property type="match status" value="1"/>
</dbReference>
<dbReference type="Pfam" id="PF13505">
    <property type="entry name" value="OMP_b-brl"/>
    <property type="match status" value="1"/>
</dbReference>
<feature type="signal peptide" evidence="2">
    <location>
        <begin position="1"/>
        <end position="20"/>
    </location>
</feature>
<reference evidence="4" key="1">
    <citation type="submission" date="2020-03" db="EMBL/GenBank/DDBJ databases">
        <title>Solimonas marina sp. nov., isolated from deep seawater of the Pacific Ocean.</title>
        <authorList>
            <person name="Liu X."/>
            <person name="Lai Q."/>
            <person name="Sun F."/>
            <person name="Gai Y."/>
            <person name="Li G."/>
            <person name="Shao Z."/>
        </authorList>
    </citation>
    <scope>NUCLEOTIDE SEQUENCE</scope>
    <source>
        <strain evidence="4">C16B3</strain>
    </source>
</reference>
<dbReference type="SUPFAM" id="SSF56925">
    <property type="entry name" value="OMPA-like"/>
    <property type="match status" value="1"/>
</dbReference>
<keyword evidence="1 2" id="KW-0732">Signal</keyword>
<protein>
    <submittedName>
        <fullName evidence="4">Porin family protein</fullName>
    </submittedName>
</protein>
<dbReference type="AlphaFoldDB" id="A0A969W8K2"/>
<evidence type="ECO:0000313" key="5">
    <source>
        <dbReference type="Proteomes" id="UP000653472"/>
    </source>
</evidence>
<proteinExistence type="predicted"/>
<feature type="chain" id="PRO_5037800035" evidence="2">
    <location>
        <begin position="21"/>
        <end position="208"/>
    </location>
</feature>
<accession>A0A969W8K2</accession>
<name>A0A969W8K2_9GAMM</name>
<dbReference type="InterPro" id="IPR011250">
    <property type="entry name" value="OMP/PagP_B-barrel"/>
</dbReference>
<dbReference type="EMBL" id="JAAVXB010000003">
    <property type="protein sequence ID" value="NKF21973.1"/>
    <property type="molecule type" value="Genomic_DNA"/>
</dbReference>
<dbReference type="InterPro" id="IPR027385">
    <property type="entry name" value="Beta-barrel_OMP"/>
</dbReference>
<evidence type="ECO:0000256" key="1">
    <source>
        <dbReference type="ARBA" id="ARBA00022729"/>
    </source>
</evidence>
<dbReference type="RefSeq" id="WP_168147237.1">
    <property type="nucleotide sequence ID" value="NZ_JAAVXB010000003.1"/>
</dbReference>
<dbReference type="Proteomes" id="UP000653472">
    <property type="component" value="Unassembled WGS sequence"/>
</dbReference>
<dbReference type="InterPro" id="IPR023614">
    <property type="entry name" value="Porin_dom_sf"/>
</dbReference>
<comment type="caution">
    <text evidence="4">The sequence shown here is derived from an EMBL/GenBank/DDBJ whole genome shotgun (WGS) entry which is preliminary data.</text>
</comment>
<gene>
    <name evidence="4" type="ORF">G7Y82_06555</name>
</gene>
<organism evidence="4 5">
    <name type="scientific">Solimonas marina</name>
    <dbReference type="NCBI Taxonomy" id="2714601"/>
    <lineage>
        <taxon>Bacteria</taxon>
        <taxon>Pseudomonadati</taxon>
        <taxon>Pseudomonadota</taxon>
        <taxon>Gammaproteobacteria</taxon>
        <taxon>Nevskiales</taxon>
        <taxon>Nevskiaceae</taxon>
        <taxon>Solimonas</taxon>
    </lineage>
</organism>
<evidence type="ECO:0000256" key="2">
    <source>
        <dbReference type="SAM" id="SignalP"/>
    </source>
</evidence>
<keyword evidence="5" id="KW-1185">Reference proteome</keyword>
<evidence type="ECO:0000259" key="3">
    <source>
        <dbReference type="Pfam" id="PF13505"/>
    </source>
</evidence>